<dbReference type="Pfam" id="PF04564">
    <property type="entry name" value="U-box"/>
    <property type="match status" value="1"/>
</dbReference>
<dbReference type="PANTHER" id="PTHR45647:SF22">
    <property type="entry name" value="U-BOX DOMAIN-CONTAINING PROTEIN 32"/>
    <property type="match status" value="1"/>
</dbReference>
<keyword evidence="7" id="KW-0175">Coiled coil</keyword>
<dbReference type="SMART" id="SM00504">
    <property type="entry name" value="Ubox"/>
    <property type="match status" value="1"/>
</dbReference>
<evidence type="ECO:0000259" key="8">
    <source>
        <dbReference type="PROSITE" id="PS50011"/>
    </source>
</evidence>
<protein>
    <recommendedName>
        <fullName evidence="4">RING-type E3 ubiquitin transferase</fullName>
        <ecNumber evidence="4">2.3.2.27</ecNumber>
    </recommendedName>
</protein>
<comment type="catalytic activity">
    <reaction evidence="1">
        <text>S-ubiquitinyl-[E2 ubiquitin-conjugating enzyme]-L-cysteine + [acceptor protein]-L-lysine = [E2 ubiquitin-conjugating enzyme]-L-cysteine + N(6)-ubiquitinyl-[acceptor protein]-L-lysine.</text>
        <dbReference type="EC" id="2.3.2.27"/>
    </reaction>
</comment>
<dbReference type="OrthoDB" id="4062651at2759"/>
<feature type="domain" description="U-box" evidence="9">
    <location>
        <begin position="639"/>
        <end position="710"/>
    </location>
</feature>
<keyword evidence="11" id="KW-1185">Reference proteome</keyword>
<dbReference type="AlphaFoldDB" id="A0A5N6ND14"/>
<evidence type="ECO:0000256" key="2">
    <source>
        <dbReference type="ARBA" id="ARBA00003861"/>
    </source>
</evidence>
<accession>A0A5N6ND14</accession>
<dbReference type="InterPro" id="IPR001245">
    <property type="entry name" value="Ser-Thr/Tyr_kinase_cat_dom"/>
</dbReference>
<feature type="domain" description="Protein kinase" evidence="8">
    <location>
        <begin position="384"/>
        <end position="640"/>
    </location>
</feature>
<comment type="caution">
    <text evidence="10">The sequence shown here is derived from an EMBL/GenBank/DDBJ whole genome shotgun (WGS) entry which is preliminary data.</text>
</comment>
<dbReference type="GO" id="GO:0061630">
    <property type="term" value="F:ubiquitin protein ligase activity"/>
    <property type="evidence" value="ECO:0007669"/>
    <property type="project" value="UniProtKB-EC"/>
</dbReference>
<evidence type="ECO:0000256" key="6">
    <source>
        <dbReference type="ARBA" id="ARBA00022786"/>
    </source>
</evidence>
<keyword evidence="6" id="KW-0833">Ubl conjugation pathway</keyword>
<dbReference type="InterPro" id="IPR011009">
    <property type="entry name" value="Kinase-like_dom_sf"/>
</dbReference>
<dbReference type="SUPFAM" id="SSF56112">
    <property type="entry name" value="Protein kinase-like (PK-like)"/>
    <property type="match status" value="1"/>
</dbReference>
<dbReference type="PROSITE" id="PS50011">
    <property type="entry name" value="PROTEIN_KINASE_DOM"/>
    <property type="match status" value="1"/>
</dbReference>
<dbReference type="Gene3D" id="3.30.200.20">
    <property type="entry name" value="Phosphorylase Kinase, domain 1"/>
    <property type="match status" value="1"/>
</dbReference>
<evidence type="ECO:0000256" key="5">
    <source>
        <dbReference type="ARBA" id="ARBA00022679"/>
    </source>
</evidence>
<reference evidence="10 11" key="1">
    <citation type="submission" date="2019-05" db="EMBL/GenBank/DDBJ databases">
        <title>Mikania micrantha, genome provides insights into the molecular mechanism of rapid growth.</title>
        <authorList>
            <person name="Liu B."/>
        </authorList>
    </citation>
    <scope>NUCLEOTIDE SEQUENCE [LARGE SCALE GENOMIC DNA]</scope>
    <source>
        <strain evidence="10">NLD-2019</strain>
        <tissue evidence="10">Leaf</tissue>
    </source>
</reference>
<dbReference type="SUPFAM" id="SSF57850">
    <property type="entry name" value="RING/U-box"/>
    <property type="match status" value="1"/>
</dbReference>
<evidence type="ECO:0000256" key="3">
    <source>
        <dbReference type="ARBA" id="ARBA00004906"/>
    </source>
</evidence>
<dbReference type="GO" id="GO:0005524">
    <property type="term" value="F:ATP binding"/>
    <property type="evidence" value="ECO:0007669"/>
    <property type="project" value="InterPro"/>
</dbReference>
<evidence type="ECO:0000313" key="10">
    <source>
        <dbReference type="EMBL" id="KAD4584848.1"/>
    </source>
</evidence>
<dbReference type="Gene3D" id="1.10.510.10">
    <property type="entry name" value="Transferase(Phosphotransferase) domain 1"/>
    <property type="match status" value="1"/>
</dbReference>
<dbReference type="PANTHER" id="PTHR45647">
    <property type="entry name" value="OS02G0152300 PROTEIN"/>
    <property type="match status" value="1"/>
</dbReference>
<proteinExistence type="predicted"/>
<dbReference type="CDD" id="cd01989">
    <property type="entry name" value="USP_STK_Ubox_N"/>
    <property type="match status" value="1"/>
</dbReference>
<dbReference type="GO" id="GO:0004672">
    <property type="term" value="F:protein kinase activity"/>
    <property type="evidence" value="ECO:0007669"/>
    <property type="project" value="InterPro"/>
</dbReference>
<dbReference type="InterPro" id="IPR051348">
    <property type="entry name" value="U-box_ubiquitin_ligases"/>
</dbReference>
<dbReference type="Pfam" id="PF07714">
    <property type="entry name" value="PK_Tyr_Ser-Thr"/>
    <property type="match status" value="1"/>
</dbReference>
<gene>
    <name evidence="10" type="ORF">E3N88_22449</name>
</gene>
<feature type="coiled-coil region" evidence="7">
    <location>
        <begin position="256"/>
        <end position="360"/>
    </location>
</feature>
<dbReference type="EC" id="2.3.2.27" evidence="4"/>
<dbReference type="InterPro" id="IPR000719">
    <property type="entry name" value="Prot_kinase_dom"/>
</dbReference>
<organism evidence="10 11">
    <name type="scientific">Mikania micrantha</name>
    <name type="common">bitter vine</name>
    <dbReference type="NCBI Taxonomy" id="192012"/>
    <lineage>
        <taxon>Eukaryota</taxon>
        <taxon>Viridiplantae</taxon>
        <taxon>Streptophyta</taxon>
        <taxon>Embryophyta</taxon>
        <taxon>Tracheophyta</taxon>
        <taxon>Spermatophyta</taxon>
        <taxon>Magnoliopsida</taxon>
        <taxon>eudicotyledons</taxon>
        <taxon>Gunneridae</taxon>
        <taxon>Pentapetalae</taxon>
        <taxon>asterids</taxon>
        <taxon>campanulids</taxon>
        <taxon>Asterales</taxon>
        <taxon>Asteraceae</taxon>
        <taxon>Asteroideae</taxon>
        <taxon>Heliantheae alliance</taxon>
        <taxon>Eupatorieae</taxon>
        <taxon>Mikania</taxon>
    </lineage>
</organism>
<evidence type="ECO:0000259" key="9">
    <source>
        <dbReference type="PROSITE" id="PS51698"/>
    </source>
</evidence>
<comment type="function">
    <text evidence="2">Functions as an E3 ubiquitin ligase.</text>
</comment>
<dbReference type="EMBL" id="SZYD01000012">
    <property type="protein sequence ID" value="KAD4584848.1"/>
    <property type="molecule type" value="Genomic_DNA"/>
</dbReference>
<keyword evidence="5" id="KW-0808">Transferase</keyword>
<dbReference type="Gene3D" id="3.30.40.10">
    <property type="entry name" value="Zinc/RING finger domain, C3HC4 (zinc finger)"/>
    <property type="match status" value="1"/>
</dbReference>
<evidence type="ECO:0000256" key="7">
    <source>
        <dbReference type="SAM" id="Coils"/>
    </source>
</evidence>
<dbReference type="UniPathway" id="UPA00143"/>
<dbReference type="InterPro" id="IPR003613">
    <property type="entry name" value="Ubox_domain"/>
</dbReference>
<sequence>MGSLVEVIDESFEDVRNTVFVAVGKNVEESKSLILWTLHNFSGMKICLLHVHQADQLITLQRINDFFDYIYVYNACFRYMPTVDDEFSVHQVIQNEYSLTSSQAGVHMLKVYIEADNVEIGIVQTIKVHGIQWLVMGAASEKLYSKAMSELKSNKAIYVCQQAPISCQIWFACKGHLIYTRRNGSTLPSPHESQDKLVQSLSAVFLERPQGVSSSDLHDRLGYATKDAEKSKQKAFEESIKRWKAEEDANEALNVAEASEKSLAEEITKIKEIEATLTVKTTEIQTIKNQQNQFIKELQMVKDQKQELVDRISNACKTEKELEERIIQAVDLLIKFKDSRDNLQDKLNNTRRHINRLHEESTNLSLAEFYKPSFLEIMKATQDFNQSLKIGEGKRGSVYKGILCHFRVAIKMLPSLGSQGDTEFEHEAEILSRVRHPNIVTLIGVCPETRSLIYEYLENGNLEDQIASFQWYNRIRICAEICSALVFLHGSKPQIIHGNLKLTNILLDSNQISKLSDLGINRLIPNISESDPVTTEFEKISVSSDVYSFGLVLLRMLTGRPVLSVVNDTKCALENENFGTILDLTGGDWPIEHAKELAYLGLRCCEKNQPDLGDEILTKLETMRNLVTVSPVEPENHHRIPSYFVCPIFQEVMKDPLIAADGFTYEADAIKGWLNSGHKTSPMTNLKLDHCDLLPNHALSYAIQEWQQHS</sequence>
<dbReference type="CDD" id="cd16655">
    <property type="entry name" value="RING-Ubox_WDSUB1-like"/>
    <property type="match status" value="1"/>
</dbReference>
<dbReference type="PROSITE" id="PS51698">
    <property type="entry name" value="U_BOX"/>
    <property type="match status" value="1"/>
</dbReference>
<evidence type="ECO:0000313" key="11">
    <source>
        <dbReference type="Proteomes" id="UP000326396"/>
    </source>
</evidence>
<dbReference type="Proteomes" id="UP000326396">
    <property type="component" value="Linkage Group LG2"/>
</dbReference>
<name>A0A5N6ND14_9ASTR</name>
<comment type="pathway">
    <text evidence="3">Protein modification; protein ubiquitination.</text>
</comment>
<evidence type="ECO:0000256" key="4">
    <source>
        <dbReference type="ARBA" id="ARBA00012483"/>
    </source>
</evidence>
<dbReference type="GO" id="GO:0016567">
    <property type="term" value="P:protein ubiquitination"/>
    <property type="evidence" value="ECO:0007669"/>
    <property type="project" value="UniProtKB-UniPathway"/>
</dbReference>
<evidence type="ECO:0000256" key="1">
    <source>
        <dbReference type="ARBA" id="ARBA00000900"/>
    </source>
</evidence>
<dbReference type="InterPro" id="IPR013083">
    <property type="entry name" value="Znf_RING/FYVE/PHD"/>
</dbReference>